<dbReference type="InterPro" id="IPR036188">
    <property type="entry name" value="FAD/NAD-bd_sf"/>
</dbReference>
<dbReference type="EMBL" id="CM029050">
    <property type="protein sequence ID" value="KAG2566556.1"/>
    <property type="molecule type" value="Genomic_DNA"/>
</dbReference>
<dbReference type="SUPFAM" id="SSF51905">
    <property type="entry name" value="FAD/NAD(P)-binding domain"/>
    <property type="match status" value="1"/>
</dbReference>
<keyword evidence="13" id="KW-0560">Oxidoreductase</keyword>
<name>A0A8T0Q6B5_PANVG</name>
<keyword evidence="16" id="KW-1185">Reference proteome</keyword>
<proteinExistence type="predicted"/>
<dbReference type="GO" id="GO:0071949">
    <property type="term" value="F:FAD binding"/>
    <property type="evidence" value="ECO:0007669"/>
    <property type="project" value="InterPro"/>
</dbReference>
<dbReference type="PROSITE" id="PS50006">
    <property type="entry name" value="FHA_DOMAIN"/>
    <property type="match status" value="1"/>
</dbReference>
<dbReference type="Gene3D" id="2.60.200.20">
    <property type="match status" value="1"/>
</dbReference>
<dbReference type="EC" id="1.14.15.21" evidence="5"/>
<evidence type="ECO:0000256" key="11">
    <source>
        <dbReference type="ARBA" id="ARBA00022865"/>
    </source>
</evidence>
<keyword evidence="10" id="KW-0274">FAD</keyword>
<comment type="subcellular location">
    <subcellularLocation>
        <location evidence="2">Plastid</location>
        <location evidence="2">Chloroplast</location>
    </subcellularLocation>
</comment>
<dbReference type="AlphaFoldDB" id="A0A8T0Q6B5"/>
<evidence type="ECO:0000259" key="14">
    <source>
        <dbReference type="PROSITE" id="PS50006"/>
    </source>
</evidence>
<dbReference type="SMART" id="SM00240">
    <property type="entry name" value="FHA"/>
    <property type="match status" value="1"/>
</dbReference>
<dbReference type="Gene3D" id="3.50.50.60">
    <property type="entry name" value="FAD/NAD(P)-binding domain"/>
    <property type="match status" value="2"/>
</dbReference>
<evidence type="ECO:0000256" key="4">
    <source>
        <dbReference type="ARBA" id="ARBA00005134"/>
    </source>
</evidence>
<organism evidence="15 16">
    <name type="scientific">Panicum virgatum</name>
    <name type="common">Blackwell switchgrass</name>
    <dbReference type="NCBI Taxonomy" id="38727"/>
    <lineage>
        <taxon>Eukaryota</taxon>
        <taxon>Viridiplantae</taxon>
        <taxon>Streptophyta</taxon>
        <taxon>Embryophyta</taxon>
        <taxon>Tracheophyta</taxon>
        <taxon>Spermatophyta</taxon>
        <taxon>Magnoliopsida</taxon>
        <taxon>Liliopsida</taxon>
        <taxon>Poales</taxon>
        <taxon>Poaceae</taxon>
        <taxon>PACMAD clade</taxon>
        <taxon>Panicoideae</taxon>
        <taxon>Panicodae</taxon>
        <taxon>Paniceae</taxon>
        <taxon>Panicinae</taxon>
        <taxon>Panicum</taxon>
        <taxon>Panicum sect. Hiantes</taxon>
    </lineage>
</organism>
<evidence type="ECO:0000256" key="1">
    <source>
        <dbReference type="ARBA" id="ARBA00001974"/>
    </source>
</evidence>
<keyword evidence="9" id="KW-0934">Plastid</keyword>
<accession>A0A8T0Q6B5</accession>
<dbReference type="Pfam" id="PF00498">
    <property type="entry name" value="FHA"/>
    <property type="match status" value="1"/>
</dbReference>
<evidence type="ECO:0000313" key="15">
    <source>
        <dbReference type="EMBL" id="KAG2566556.1"/>
    </source>
</evidence>
<dbReference type="InterPro" id="IPR000253">
    <property type="entry name" value="FHA_dom"/>
</dbReference>
<dbReference type="InterPro" id="IPR008984">
    <property type="entry name" value="SMAD_FHA_dom_sf"/>
</dbReference>
<dbReference type="Pfam" id="PF01494">
    <property type="entry name" value="FAD_binding_3"/>
    <property type="match status" value="1"/>
</dbReference>
<evidence type="ECO:0000256" key="3">
    <source>
        <dbReference type="ARBA" id="ARBA00004972"/>
    </source>
</evidence>
<evidence type="ECO:0000256" key="6">
    <source>
        <dbReference type="ARBA" id="ARBA00015103"/>
    </source>
</evidence>
<dbReference type="GO" id="GO:0009688">
    <property type="term" value="P:abscisic acid biosynthetic process"/>
    <property type="evidence" value="ECO:0007669"/>
    <property type="project" value="UniProtKB-KW"/>
</dbReference>
<evidence type="ECO:0000256" key="2">
    <source>
        <dbReference type="ARBA" id="ARBA00004229"/>
    </source>
</evidence>
<protein>
    <recommendedName>
        <fullName evidence="6">Zeaxanthin epoxidase, chloroplastic</fullName>
        <ecNumber evidence="5">1.14.15.21</ecNumber>
    </recommendedName>
</protein>
<evidence type="ECO:0000256" key="5">
    <source>
        <dbReference type="ARBA" id="ARBA00012097"/>
    </source>
</evidence>
<dbReference type="Pfam" id="PF13450">
    <property type="entry name" value="NAD_binding_8"/>
    <property type="match status" value="1"/>
</dbReference>
<dbReference type="CDD" id="cd22702">
    <property type="entry name" value="FHA_ZEP-like"/>
    <property type="match status" value="1"/>
</dbReference>
<evidence type="ECO:0000256" key="13">
    <source>
        <dbReference type="ARBA" id="ARBA00023002"/>
    </source>
</evidence>
<evidence type="ECO:0000256" key="12">
    <source>
        <dbReference type="ARBA" id="ARBA00022946"/>
    </source>
</evidence>
<keyword evidence="8" id="KW-0285">Flavoprotein</keyword>
<comment type="pathway">
    <text evidence="3">Hormone biosynthesis.</text>
</comment>
<feature type="domain" description="FHA" evidence="14">
    <location>
        <begin position="452"/>
        <end position="510"/>
    </location>
</feature>
<dbReference type="GO" id="GO:0052662">
    <property type="term" value="F:zeaxanthin epoxidase activity"/>
    <property type="evidence" value="ECO:0007669"/>
    <property type="project" value="UniProtKB-EC"/>
</dbReference>
<keyword evidence="12" id="KW-0809">Transit peptide</keyword>
<evidence type="ECO:0000256" key="10">
    <source>
        <dbReference type="ARBA" id="ARBA00022827"/>
    </source>
</evidence>
<reference evidence="15" key="1">
    <citation type="submission" date="2020-05" db="EMBL/GenBank/DDBJ databases">
        <title>WGS assembly of Panicum virgatum.</title>
        <authorList>
            <person name="Lovell J.T."/>
            <person name="Jenkins J."/>
            <person name="Shu S."/>
            <person name="Juenger T.E."/>
            <person name="Schmutz J."/>
        </authorList>
    </citation>
    <scope>NUCLEOTIDE SEQUENCE</scope>
    <source>
        <strain evidence="15">AP13</strain>
    </source>
</reference>
<evidence type="ECO:0000313" key="16">
    <source>
        <dbReference type="Proteomes" id="UP000823388"/>
    </source>
</evidence>
<dbReference type="PANTHER" id="PTHR46496:SF1">
    <property type="entry name" value="ZEAXANTHIN EPOXIDASE, CHLOROPLASTIC"/>
    <property type="match status" value="1"/>
</dbReference>
<sequence length="549" mass="60148">MATSSTVTSLLGASCRARTLLALPSTSASPRRGPGRARLVAAAATPAPEPKARVLVAGGGIGGLAFALAAKRRGFDVLVLERDVSAVRGEGRYRGPIQLQSNALAALEAIDAAAAEEVMDAGCVTGDRINGFVDGVSGSWALLALVARTYINLMSLHLVRSIHLILLVRKKLFGHSEATYSGYTCYTGVADFVPPDIDTVGFRLLLGRKQYFGFSDVGASKVQWYAFHKEEAGGTDPENGKKKRLLEIFGGWCDIVVDLINATEEDAILRRDIYDRPPIMNWGRGRVTLLGDSVHAMQPNLGQAGCMAIEDGYQLAVELESAWQESVKSGAPMDIVSSLKRYEKERRLRVAIIHGLARMAAIMATVYIPHSGLLTKSSRLLIKYGMDMMLSWVLTGNSSKLEGRPLRCLLSDKANDKLYQWLEDDDAMEEAMGGEWYLFPTSRGKSSCLQPVRLFRDEQSQSDPSESGSSLSLSLPQISERHATITCKNKAFYVTDLGSEHGTWITDNAGRLDRMPPNFPVRFRPSDLIQFGYDKKVMFRVKVLNTHPI</sequence>
<comment type="cofactor">
    <cofactor evidence="1">
        <name>FAD</name>
        <dbReference type="ChEBI" id="CHEBI:57692"/>
    </cofactor>
</comment>
<evidence type="ECO:0000256" key="9">
    <source>
        <dbReference type="ARBA" id="ARBA00022640"/>
    </source>
</evidence>
<gene>
    <name evidence="15" type="ORF">PVAP13_7NG185800</name>
</gene>
<comment type="caution">
    <text evidence="15">The sequence shown here is derived from an EMBL/GenBank/DDBJ whole genome shotgun (WGS) entry which is preliminary data.</text>
</comment>
<evidence type="ECO:0000256" key="8">
    <source>
        <dbReference type="ARBA" id="ARBA00022630"/>
    </source>
</evidence>
<dbReference type="InterPro" id="IPR002938">
    <property type="entry name" value="FAD-bd"/>
</dbReference>
<dbReference type="GO" id="GO:0009507">
    <property type="term" value="C:chloroplast"/>
    <property type="evidence" value="ECO:0007669"/>
    <property type="project" value="UniProtKB-SubCell"/>
</dbReference>
<dbReference type="Proteomes" id="UP000823388">
    <property type="component" value="Chromosome 7N"/>
</dbReference>
<dbReference type="SUPFAM" id="SSF49879">
    <property type="entry name" value="SMAD/FHA domain"/>
    <property type="match status" value="1"/>
</dbReference>
<evidence type="ECO:0000256" key="7">
    <source>
        <dbReference type="ARBA" id="ARBA00022528"/>
    </source>
</evidence>
<keyword evidence="7" id="KW-0150">Chloroplast</keyword>
<dbReference type="PANTHER" id="PTHR46496">
    <property type="match status" value="1"/>
</dbReference>
<keyword evidence="11" id="KW-0937">Abscisic acid biosynthesis</keyword>
<comment type="pathway">
    <text evidence="4">Plant hormone biosynthesis; abscisate biosynthesis.</text>
</comment>